<sequence length="335" mass="37171">MHISVYSTKPYDRQFLDAANLEAQHQFRYLDERLSEHTAVLQTGSDAVCIFVNDGCDAVAMERLARQGCRLIALRCAGFNNVDLKAAEQHGIKVVRVPAYSPYAVAEHTLALILCLNRKIHRAYNRVREGNFALHGLLGFDLHGKTVGIVGTGKIGVILAKSLLGLGCRVIAHDPFQSRELIEQGGSYVELDEIWRHSDVISFHCPLTPESYHLVNDESIGLMKRGVMLVNTSRGGLVDAEAVIRGLKNRHIGSLALDVYEQEAPLFFENLSETIIQDDIFQRLLTFPNVLITGHQAYFTDEALRNIAETTVHNLTAFERGETLANEVTAAHAAK</sequence>
<dbReference type="EC" id="1.1.1.28" evidence="7"/>
<dbReference type="PROSITE" id="PS00671">
    <property type="entry name" value="D_2_HYDROXYACID_DH_3"/>
    <property type="match status" value="1"/>
</dbReference>
<gene>
    <name evidence="7" type="ORF">PLANPX_1535</name>
</gene>
<protein>
    <submittedName>
        <fullName evidence="7">D-lactate dehydrogenase</fullName>
        <ecNumber evidence="7">1.1.1.28</ecNumber>
    </submittedName>
</protein>
<evidence type="ECO:0000256" key="2">
    <source>
        <dbReference type="ARBA" id="ARBA00023002"/>
    </source>
</evidence>
<dbReference type="KEGG" id="lpav:PLANPX_1535"/>
<dbReference type="PROSITE" id="PS00065">
    <property type="entry name" value="D_2_HYDROXYACID_DH_1"/>
    <property type="match status" value="1"/>
</dbReference>
<feature type="domain" description="D-isomer specific 2-hydroxyacid dehydrogenase catalytic" evidence="5">
    <location>
        <begin position="5"/>
        <end position="328"/>
    </location>
</feature>
<dbReference type="GO" id="GO:0051287">
    <property type="term" value="F:NAD binding"/>
    <property type="evidence" value="ECO:0007669"/>
    <property type="project" value="InterPro"/>
</dbReference>
<dbReference type="InterPro" id="IPR006139">
    <property type="entry name" value="D-isomer_2_OHA_DH_cat_dom"/>
</dbReference>
<dbReference type="Pfam" id="PF00389">
    <property type="entry name" value="2-Hacid_dh"/>
    <property type="match status" value="1"/>
</dbReference>
<dbReference type="InterPro" id="IPR029752">
    <property type="entry name" value="D-isomer_DH_CS1"/>
</dbReference>
<organism evidence="7 8">
    <name type="scientific">Lacipirellula parvula</name>
    <dbReference type="NCBI Taxonomy" id="2650471"/>
    <lineage>
        <taxon>Bacteria</taxon>
        <taxon>Pseudomonadati</taxon>
        <taxon>Planctomycetota</taxon>
        <taxon>Planctomycetia</taxon>
        <taxon>Pirellulales</taxon>
        <taxon>Lacipirellulaceae</taxon>
        <taxon>Lacipirellula</taxon>
    </lineage>
</organism>
<comment type="similarity">
    <text evidence="1 4">Belongs to the D-isomer specific 2-hydroxyacid dehydrogenase family.</text>
</comment>
<dbReference type="InterPro" id="IPR058205">
    <property type="entry name" value="D-LDH-like"/>
</dbReference>
<dbReference type="GO" id="GO:0008720">
    <property type="term" value="F:D-lactate dehydrogenase (NAD+) activity"/>
    <property type="evidence" value="ECO:0007669"/>
    <property type="project" value="UniProtKB-EC"/>
</dbReference>
<evidence type="ECO:0000256" key="1">
    <source>
        <dbReference type="ARBA" id="ARBA00005854"/>
    </source>
</evidence>
<dbReference type="Gene3D" id="3.40.50.720">
    <property type="entry name" value="NAD(P)-binding Rossmann-like Domain"/>
    <property type="match status" value="2"/>
</dbReference>
<keyword evidence="3" id="KW-0520">NAD</keyword>
<evidence type="ECO:0000256" key="3">
    <source>
        <dbReference type="ARBA" id="ARBA00023027"/>
    </source>
</evidence>
<evidence type="ECO:0000313" key="8">
    <source>
        <dbReference type="Proteomes" id="UP000326837"/>
    </source>
</evidence>
<dbReference type="InterPro" id="IPR036291">
    <property type="entry name" value="NAD(P)-bd_dom_sf"/>
</dbReference>
<dbReference type="CDD" id="cd12183">
    <property type="entry name" value="LDH_like_2"/>
    <property type="match status" value="1"/>
</dbReference>
<dbReference type="Pfam" id="PF02826">
    <property type="entry name" value="2-Hacid_dh_C"/>
    <property type="match status" value="1"/>
</dbReference>
<name>A0A5K7XC96_9BACT</name>
<keyword evidence="8" id="KW-1185">Reference proteome</keyword>
<dbReference type="SUPFAM" id="SSF52283">
    <property type="entry name" value="Formate/glycerate dehydrogenase catalytic domain-like"/>
    <property type="match status" value="1"/>
</dbReference>
<feature type="domain" description="D-isomer specific 2-hydroxyacid dehydrogenase NAD-binding" evidence="6">
    <location>
        <begin position="110"/>
        <end position="297"/>
    </location>
</feature>
<dbReference type="InterPro" id="IPR029753">
    <property type="entry name" value="D-isomer_DH_CS"/>
</dbReference>
<evidence type="ECO:0000256" key="4">
    <source>
        <dbReference type="RuleBase" id="RU003719"/>
    </source>
</evidence>
<evidence type="ECO:0000313" key="7">
    <source>
        <dbReference type="EMBL" id="BBO31923.1"/>
    </source>
</evidence>
<proteinExistence type="inferred from homology"/>
<dbReference type="SUPFAM" id="SSF51735">
    <property type="entry name" value="NAD(P)-binding Rossmann-fold domains"/>
    <property type="match status" value="1"/>
</dbReference>
<dbReference type="Proteomes" id="UP000326837">
    <property type="component" value="Chromosome"/>
</dbReference>
<dbReference type="PROSITE" id="PS00670">
    <property type="entry name" value="D_2_HYDROXYACID_DH_2"/>
    <property type="match status" value="1"/>
</dbReference>
<evidence type="ECO:0000259" key="5">
    <source>
        <dbReference type="Pfam" id="PF00389"/>
    </source>
</evidence>
<reference evidence="8" key="1">
    <citation type="submission" date="2019-10" db="EMBL/GenBank/DDBJ databases">
        <title>Lacipirellula parvula gen. nov., sp. nov., representing a lineage of planctomycetes widespread in freshwater anoxic habitats, and description of the family Lacipirellulaceae.</title>
        <authorList>
            <person name="Dedysh S.N."/>
            <person name="Kulichevskaya I.S."/>
            <person name="Beletsky A.V."/>
            <person name="Rakitin A.L."/>
            <person name="Mardanov A.V."/>
            <person name="Ivanova A.A."/>
            <person name="Saltykova V.X."/>
            <person name="Rijpstra W.I.C."/>
            <person name="Sinninghe Damste J.S."/>
            <person name="Ravin N.V."/>
        </authorList>
    </citation>
    <scope>NUCLEOTIDE SEQUENCE [LARGE SCALE GENOMIC DNA]</scope>
    <source>
        <strain evidence="8">PX69</strain>
    </source>
</reference>
<dbReference type="RefSeq" id="WP_152097988.1">
    <property type="nucleotide sequence ID" value="NZ_AP021861.1"/>
</dbReference>
<evidence type="ECO:0000259" key="6">
    <source>
        <dbReference type="Pfam" id="PF02826"/>
    </source>
</evidence>
<dbReference type="PANTHER" id="PTHR43026">
    <property type="entry name" value="2-HYDROXYACID DEHYDROGENASE HOMOLOG 1-RELATED"/>
    <property type="match status" value="1"/>
</dbReference>
<accession>A0A5K7XC96</accession>
<keyword evidence="2 4" id="KW-0560">Oxidoreductase</keyword>
<dbReference type="PANTHER" id="PTHR43026:SF1">
    <property type="entry name" value="2-HYDROXYACID DEHYDROGENASE HOMOLOG 1-RELATED"/>
    <property type="match status" value="1"/>
</dbReference>
<dbReference type="AlphaFoldDB" id="A0A5K7XC96"/>
<dbReference type="InterPro" id="IPR006140">
    <property type="entry name" value="D-isomer_DH_NAD-bd"/>
</dbReference>
<dbReference type="EMBL" id="AP021861">
    <property type="protein sequence ID" value="BBO31923.1"/>
    <property type="molecule type" value="Genomic_DNA"/>
</dbReference>